<comment type="catalytic activity">
    <reaction evidence="8">
        <text>L-seryl-[protein] + ATP = O-phospho-L-seryl-[protein] + ADP + H(+)</text>
        <dbReference type="Rhea" id="RHEA:17989"/>
        <dbReference type="Rhea" id="RHEA-COMP:9863"/>
        <dbReference type="Rhea" id="RHEA-COMP:11604"/>
        <dbReference type="ChEBI" id="CHEBI:15378"/>
        <dbReference type="ChEBI" id="CHEBI:29999"/>
        <dbReference type="ChEBI" id="CHEBI:30616"/>
        <dbReference type="ChEBI" id="CHEBI:83421"/>
        <dbReference type="ChEBI" id="CHEBI:456216"/>
        <dbReference type="EC" id="2.7.11.1"/>
    </reaction>
</comment>
<keyword evidence="2" id="KW-0723">Serine/threonine-protein kinase</keyword>
<dbReference type="AlphaFoldDB" id="A0A951U386"/>
<comment type="caution">
    <text evidence="12">The sequence shown here is derived from an EMBL/GenBank/DDBJ whole genome shotgun (WGS) entry which is preliminary data.</text>
</comment>
<dbReference type="CDD" id="cd14014">
    <property type="entry name" value="STKc_PknB_like"/>
    <property type="match status" value="1"/>
</dbReference>
<feature type="compositionally biased region" description="Low complexity" evidence="10">
    <location>
        <begin position="705"/>
        <end position="728"/>
    </location>
</feature>
<evidence type="ECO:0000256" key="3">
    <source>
        <dbReference type="ARBA" id="ARBA00022679"/>
    </source>
</evidence>
<feature type="compositionally biased region" description="Low complexity" evidence="10">
    <location>
        <begin position="644"/>
        <end position="689"/>
    </location>
</feature>
<gene>
    <name evidence="12" type="ORF">KME07_01660</name>
</gene>
<dbReference type="InterPro" id="IPR008266">
    <property type="entry name" value="Tyr_kinase_AS"/>
</dbReference>
<dbReference type="InterPro" id="IPR000719">
    <property type="entry name" value="Prot_kinase_dom"/>
</dbReference>
<dbReference type="Gene3D" id="1.10.510.10">
    <property type="entry name" value="Transferase(Phosphotransferase) domain 1"/>
    <property type="match status" value="1"/>
</dbReference>
<evidence type="ECO:0000256" key="4">
    <source>
        <dbReference type="ARBA" id="ARBA00022741"/>
    </source>
</evidence>
<feature type="region of interest" description="Disordered" evidence="10">
    <location>
        <begin position="644"/>
        <end position="749"/>
    </location>
</feature>
<accession>A0A951U386</accession>
<keyword evidence="5 12" id="KW-0418">Kinase</keyword>
<sequence>MVTAGAELAPGAIVDRRYRIQCTLGRGGFGRTYLAADEQRFNELCVLKEFVPNAQADPVVSQKLRELFQREAETLHQLDHIQIPQFFAGFEAEERLFIAQEYIDGKTYWRLLQERQRQGCSFSQSEVLLWLKNLLNVLDYLHGKNIVHRDISPDNIMLKRGSQLPVLIDFGVVKQIIPHLHLVNPHDPDGLIQASVSVGKFGYAPYEQIRMGQCSPRSDLYALAVTAVVLLTGKPPNLLMDAKSLEWKWQNQVRLDPQFAQVLSQMMADKPQERYASAQAILQALAPLESLTSLIQASSRQSATRPARSLRQKTGARWFEAPAASELNSLEVTAAEGVMAGATAELAELPLAAAQAGVIESPIDSQSSSQSSALSSLEIVAATPEARTQLEAALLPITSQIRSQIKSQASLQSLIQKSIRQLPQSLTQPPQDQLGNSPSSRFSLRRVLTLSVLALLPLGGATLGIRSPHIASLCGVLSNCAADAVSESQYQQAIQQADSAGLLLSQARDLTGLQQARQKLADSVAQLNAFSSGFKGYASAHLVLPRYQTLLAKLDENLEKQSRATQLLSRAEAEAQRAIEQTNIAKTYSQYEAAQLQWRRSLATLSAVPKDSFASSSAAAKIREYQARLDAVNLKLTAMVSPATAAKSAASPAATDARSITATPVRTAAPSATAARSTVARSSTSVQQTATPARSAAPRQTAAVRQQATPTRPAQRPASRPQSRSSRAPVPSITPRQTPRTPATSPLQVDRQWVAGSVLTSATQTLDNVAIWIDGTRTEADGKFVANLWIQNRSGRGFGFGPLYAESKDENGQIYRSRVLFTSEVGTMLEPGKGLSGQIYLLDRPGLDKSRLTLVVQESTSGERSFRIPF</sequence>
<reference evidence="12" key="1">
    <citation type="submission" date="2021-05" db="EMBL/GenBank/DDBJ databases">
        <authorList>
            <person name="Pietrasiak N."/>
            <person name="Ward R."/>
            <person name="Stajich J.E."/>
            <person name="Kurbessoian T."/>
        </authorList>
    </citation>
    <scope>NUCLEOTIDE SEQUENCE</scope>
    <source>
        <strain evidence="12">GSE-TBD4-15B</strain>
    </source>
</reference>
<dbReference type="SUPFAM" id="SSF56112">
    <property type="entry name" value="Protein kinase-like (PK-like)"/>
    <property type="match status" value="1"/>
</dbReference>
<evidence type="ECO:0000256" key="5">
    <source>
        <dbReference type="ARBA" id="ARBA00022777"/>
    </source>
</evidence>
<evidence type="ECO:0000256" key="7">
    <source>
        <dbReference type="ARBA" id="ARBA00047899"/>
    </source>
</evidence>
<proteinExistence type="predicted"/>
<dbReference type="Proteomes" id="UP000707356">
    <property type="component" value="Unassembled WGS sequence"/>
</dbReference>
<evidence type="ECO:0000259" key="11">
    <source>
        <dbReference type="PROSITE" id="PS50011"/>
    </source>
</evidence>
<dbReference type="InterPro" id="IPR017441">
    <property type="entry name" value="Protein_kinase_ATP_BS"/>
</dbReference>
<comment type="catalytic activity">
    <reaction evidence="7">
        <text>L-threonyl-[protein] + ATP = O-phospho-L-threonyl-[protein] + ADP + H(+)</text>
        <dbReference type="Rhea" id="RHEA:46608"/>
        <dbReference type="Rhea" id="RHEA-COMP:11060"/>
        <dbReference type="Rhea" id="RHEA-COMP:11605"/>
        <dbReference type="ChEBI" id="CHEBI:15378"/>
        <dbReference type="ChEBI" id="CHEBI:30013"/>
        <dbReference type="ChEBI" id="CHEBI:30616"/>
        <dbReference type="ChEBI" id="CHEBI:61977"/>
        <dbReference type="ChEBI" id="CHEBI:456216"/>
        <dbReference type="EC" id="2.7.11.1"/>
    </reaction>
</comment>
<dbReference type="EMBL" id="JAHHHV010000006">
    <property type="protein sequence ID" value="MBW4464131.1"/>
    <property type="molecule type" value="Genomic_DNA"/>
</dbReference>
<dbReference type="InterPro" id="IPR011009">
    <property type="entry name" value="Kinase-like_dom_sf"/>
</dbReference>
<dbReference type="PROSITE" id="PS50011">
    <property type="entry name" value="PROTEIN_KINASE_DOM"/>
    <property type="match status" value="1"/>
</dbReference>
<evidence type="ECO:0000256" key="8">
    <source>
        <dbReference type="ARBA" id="ARBA00048679"/>
    </source>
</evidence>
<evidence type="ECO:0000256" key="6">
    <source>
        <dbReference type="ARBA" id="ARBA00022840"/>
    </source>
</evidence>
<feature type="binding site" evidence="9">
    <location>
        <position position="48"/>
    </location>
    <ligand>
        <name>ATP</name>
        <dbReference type="ChEBI" id="CHEBI:30616"/>
    </ligand>
</feature>
<name>A0A951U386_9CYAN</name>
<evidence type="ECO:0000256" key="2">
    <source>
        <dbReference type="ARBA" id="ARBA00022527"/>
    </source>
</evidence>
<keyword evidence="3" id="KW-0808">Transferase</keyword>
<evidence type="ECO:0000256" key="9">
    <source>
        <dbReference type="PROSITE-ProRule" id="PRU10141"/>
    </source>
</evidence>
<evidence type="ECO:0000256" key="10">
    <source>
        <dbReference type="SAM" id="MobiDB-lite"/>
    </source>
</evidence>
<dbReference type="Gene3D" id="3.30.200.20">
    <property type="entry name" value="Phosphorylase Kinase, domain 1"/>
    <property type="match status" value="1"/>
</dbReference>
<keyword evidence="4 9" id="KW-0547">Nucleotide-binding</keyword>
<protein>
    <recommendedName>
        <fullName evidence="1">non-specific serine/threonine protein kinase</fullName>
        <ecNumber evidence="1">2.7.11.1</ecNumber>
    </recommendedName>
</protein>
<keyword evidence="6 9" id="KW-0067">ATP-binding</keyword>
<dbReference type="EC" id="2.7.11.1" evidence="1"/>
<reference evidence="12" key="2">
    <citation type="journal article" date="2022" name="Microbiol. Resour. Announc.">
        <title>Metagenome Sequencing to Explore Phylogenomics of Terrestrial Cyanobacteria.</title>
        <authorList>
            <person name="Ward R.D."/>
            <person name="Stajich J.E."/>
            <person name="Johansen J.R."/>
            <person name="Huntemann M."/>
            <person name="Clum A."/>
            <person name="Foster B."/>
            <person name="Foster B."/>
            <person name="Roux S."/>
            <person name="Palaniappan K."/>
            <person name="Varghese N."/>
            <person name="Mukherjee S."/>
            <person name="Reddy T.B.K."/>
            <person name="Daum C."/>
            <person name="Copeland A."/>
            <person name="Chen I.A."/>
            <person name="Ivanova N.N."/>
            <person name="Kyrpides N.C."/>
            <person name="Shapiro N."/>
            <person name="Eloe-Fadrosh E.A."/>
            <person name="Pietrasiak N."/>
        </authorList>
    </citation>
    <scope>NUCLEOTIDE SEQUENCE</scope>
    <source>
        <strain evidence="12">GSE-TBD4-15B</strain>
    </source>
</reference>
<evidence type="ECO:0000256" key="1">
    <source>
        <dbReference type="ARBA" id="ARBA00012513"/>
    </source>
</evidence>
<dbReference type="GO" id="GO:0004674">
    <property type="term" value="F:protein serine/threonine kinase activity"/>
    <property type="evidence" value="ECO:0007669"/>
    <property type="project" value="UniProtKB-KW"/>
</dbReference>
<evidence type="ECO:0000313" key="12">
    <source>
        <dbReference type="EMBL" id="MBW4464131.1"/>
    </source>
</evidence>
<organism evidence="12 13">
    <name type="scientific">Pegethrix bostrychoides GSE-TBD4-15B</name>
    <dbReference type="NCBI Taxonomy" id="2839662"/>
    <lineage>
        <taxon>Bacteria</taxon>
        <taxon>Bacillati</taxon>
        <taxon>Cyanobacteriota</taxon>
        <taxon>Cyanophyceae</taxon>
        <taxon>Oculatellales</taxon>
        <taxon>Oculatellaceae</taxon>
        <taxon>Pegethrix</taxon>
    </lineage>
</organism>
<dbReference type="PROSITE" id="PS00107">
    <property type="entry name" value="PROTEIN_KINASE_ATP"/>
    <property type="match status" value="1"/>
</dbReference>
<feature type="domain" description="Protein kinase" evidence="11">
    <location>
        <begin position="18"/>
        <end position="286"/>
    </location>
</feature>
<dbReference type="PROSITE" id="PS00109">
    <property type="entry name" value="PROTEIN_KINASE_TYR"/>
    <property type="match status" value="1"/>
</dbReference>
<dbReference type="PANTHER" id="PTHR24363:SF0">
    <property type="entry name" value="SERINE_THREONINE KINASE LIKE DOMAIN CONTAINING 1"/>
    <property type="match status" value="1"/>
</dbReference>
<dbReference type="GO" id="GO:0005524">
    <property type="term" value="F:ATP binding"/>
    <property type="evidence" value="ECO:0007669"/>
    <property type="project" value="UniProtKB-UniRule"/>
</dbReference>
<dbReference type="Pfam" id="PF00069">
    <property type="entry name" value="Pkinase"/>
    <property type="match status" value="1"/>
</dbReference>
<dbReference type="PANTHER" id="PTHR24363">
    <property type="entry name" value="SERINE/THREONINE PROTEIN KINASE"/>
    <property type="match status" value="1"/>
</dbReference>
<feature type="compositionally biased region" description="Polar residues" evidence="10">
    <location>
        <begin position="734"/>
        <end position="747"/>
    </location>
</feature>
<evidence type="ECO:0000313" key="13">
    <source>
        <dbReference type="Proteomes" id="UP000707356"/>
    </source>
</evidence>